<sequence>MSASQQLTHSQQSHRDDKSVAVPDATHQSSTIQSRLKNVSERFRGLGANSRTGKGQLVKRSSAVRLRKSKTSSAGAKTQTKRNQPTVPHYTALSQLPTLEEEAPNEWVDEKQLPRIPSASKLRQVSHTMSQSDLTKRSHDELVEAILALRIENEELRSKDPVIAKAKDSFLAEDEDLKEARRQIHELQQQSQAAKNKVVEMEREVKKMVREMALATKLGPNQFDDTHIRDEVARLRYQVFNWVASEAWQMPNNSTQNKTDSQRRLEQYQFLRTTCPRYVEYVASIKDLKRLIQAHEHVELLHEWRATSARLLTVQASSSMEAYMQESVKDLVMDLLDELKPLTTKEPNVIAMRDIFLEAVHLDQQIQMQKQQYKFLHVIWPGKEYKPASFCFSENSMEIDDEKSDTEYSEEVTLVVAPGVKKNGNSAGKNYGQSISILKSRVDVMKIVN</sequence>
<dbReference type="OrthoDB" id="3563518at2759"/>
<dbReference type="Proteomes" id="UP000566819">
    <property type="component" value="Unassembled WGS sequence"/>
</dbReference>
<reference evidence="3 4" key="1">
    <citation type="submission" date="2020-03" db="EMBL/GenBank/DDBJ databases">
        <title>Draft Genome Sequence of Cudoniella acicularis.</title>
        <authorList>
            <person name="Buettner E."/>
            <person name="Kellner H."/>
        </authorList>
    </citation>
    <scope>NUCLEOTIDE SEQUENCE [LARGE SCALE GENOMIC DNA]</scope>
    <source>
        <strain evidence="3 4">DSM 108380</strain>
    </source>
</reference>
<feature type="region of interest" description="Disordered" evidence="2">
    <location>
        <begin position="1"/>
        <end position="85"/>
    </location>
</feature>
<feature type="compositionally biased region" description="Polar residues" evidence="2">
    <location>
        <begin position="26"/>
        <end position="37"/>
    </location>
</feature>
<evidence type="ECO:0000256" key="2">
    <source>
        <dbReference type="SAM" id="MobiDB-lite"/>
    </source>
</evidence>
<evidence type="ECO:0000313" key="3">
    <source>
        <dbReference type="EMBL" id="KAF4630727.1"/>
    </source>
</evidence>
<keyword evidence="4" id="KW-1185">Reference proteome</keyword>
<evidence type="ECO:0000256" key="1">
    <source>
        <dbReference type="SAM" id="Coils"/>
    </source>
</evidence>
<accession>A0A8H4RM46</accession>
<gene>
    <name evidence="3" type="ORF">G7Y89_g7420</name>
</gene>
<organism evidence="3 4">
    <name type="scientific">Cudoniella acicularis</name>
    <dbReference type="NCBI Taxonomy" id="354080"/>
    <lineage>
        <taxon>Eukaryota</taxon>
        <taxon>Fungi</taxon>
        <taxon>Dikarya</taxon>
        <taxon>Ascomycota</taxon>
        <taxon>Pezizomycotina</taxon>
        <taxon>Leotiomycetes</taxon>
        <taxon>Helotiales</taxon>
        <taxon>Tricladiaceae</taxon>
        <taxon>Cudoniella</taxon>
    </lineage>
</organism>
<feature type="compositionally biased region" description="Polar residues" evidence="2">
    <location>
        <begin position="71"/>
        <end position="85"/>
    </location>
</feature>
<keyword evidence="1" id="KW-0175">Coiled coil</keyword>
<feature type="coiled-coil region" evidence="1">
    <location>
        <begin position="139"/>
        <end position="218"/>
    </location>
</feature>
<feature type="compositionally biased region" description="Polar residues" evidence="2">
    <location>
        <begin position="1"/>
        <end position="11"/>
    </location>
</feature>
<comment type="caution">
    <text evidence="3">The sequence shown here is derived from an EMBL/GenBank/DDBJ whole genome shotgun (WGS) entry which is preliminary data.</text>
</comment>
<evidence type="ECO:0000313" key="4">
    <source>
        <dbReference type="Proteomes" id="UP000566819"/>
    </source>
</evidence>
<dbReference type="EMBL" id="JAAMPI010000521">
    <property type="protein sequence ID" value="KAF4630727.1"/>
    <property type="molecule type" value="Genomic_DNA"/>
</dbReference>
<name>A0A8H4RM46_9HELO</name>
<proteinExistence type="predicted"/>
<dbReference type="AlphaFoldDB" id="A0A8H4RM46"/>
<protein>
    <submittedName>
        <fullName evidence="3">Uncharacterized protein</fullName>
    </submittedName>
</protein>